<accession>A0A096BE05</accession>
<dbReference type="RefSeq" id="WP_007489875.1">
    <property type="nucleotide sequence ID" value="NZ_KN174161.1"/>
</dbReference>
<evidence type="ECO:0000313" key="3">
    <source>
        <dbReference type="Proteomes" id="UP000029585"/>
    </source>
</evidence>
<dbReference type="EMBL" id="ADLO01000008">
    <property type="protein sequence ID" value="KGF57350.1"/>
    <property type="molecule type" value="Genomic_DNA"/>
</dbReference>
<dbReference type="Pfam" id="PF11823">
    <property type="entry name" value="Se_S_carrier"/>
    <property type="match status" value="1"/>
</dbReference>
<comment type="caution">
    <text evidence="2">The sequence shown here is derived from an EMBL/GenBank/DDBJ whole genome shotgun (WGS) entry which is preliminary data.</text>
</comment>
<dbReference type="HOGENOM" id="CLU_2477874_0_0_9"/>
<evidence type="ECO:0000259" key="1">
    <source>
        <dbReference type="Pfam" id="PF11823"/>
    </source>
</evidence>
<gene>
    <name evidence="2" type="ORF">HMPREF9460_00284</name>
</gene>
<feature type="domain" description="Putative Se/S carrier protein-like" evidence="1">
    <location>
        <begin position="3"/>
        <end position="67"/>
    </location>
</feature>
<dbReference type="InterPro" id="IPR021778">
    <property type="entry name" value="Se/S_carrier-like"/>
</dbReference>
<dbReference type="PATRIC" id="fig|742738.3.peg.297"/>
<sequence length="87" mass="9153">MDYGVITFTSTYGAIYAQKVLRPVADVLTMPVLREISLGCGIAVRFRPEDGAAVRAALAASALRPDEYAFYGVTGSGAALRAEPLDG</sequence>
<keyword evidence="3" id="KW-1185">Reference proteome</keyword>
<proteinExistence type="predicted"/>
<reference evidence="2 3" key="1">
    <citation type="submission" date="2011-08" db="EMBL/GenBank/DDBJ databases">
        <title>The Genome Sequence of Clostridium orbiscindens 1_3_50AFAA.</title>
        <authorList>
            <consortium name="The Broad Institute Genome Sequencing Platform"/>
            <person name="Earl A."/>
            <person name="Ward D."/>
            <person name="Feldgarden M."/>
            <person name="Gevers D."/>
            <person name="Daigneault M."/>
            <person name="Strauss J."/>
            <person name="Allen-Vercoe E."/>
            <person name="Young S.K."/>
            <person name="Zeng Q."/>
            <person name="Gargeya S."/>
            <person name="Fitzgerald M."/>
            <person name="Haas B."/>
            <person name="Abouelleil A."/>
            <person name="Alvarado L."/>
            <person name="Arachchi H.M."/>
            <person name="Berlin A."/>
            <person name="Brown A."/>
            <person name="Chapman S.B."/>
            <person name="Chen Z."/>
            <person name="Dunbar C."/>
            <person name="Freedman E."/>
            <person name="Gearin G."/>
            <person name="Gellesch M."/>
            <person name="Goldberg J."/>
            <person name="Griggs A."/>
            <person name="Gujja S."/>
            <person name="Heiman D."/>
            <person name="Howarth C."/>
            <person name="Larson L."/>
            <person name="Lui A."/>
            <person name="MacDonald P.J.P."/>
            <person name="Montmayeur A."/>
            <person name="Murphy C."/>
            <person name="Neiman D."/>
            <person name="Pearson M."/>
            <person name="Priest M."/>
            <person name="Roberts A."/>
            <person name="Saif S."/>
            <person name="Shea T."/>
            <person name="Shenoy N."/>
            <person name="Sisk P."/>
            <person name="Stolte C."/>
            <person name="Sykes S."/>
            <person name="Wortman J."/>
            <person name="Nusbaum C."/>
            <person name="Birren B."/>
        </authorList>
    </citation>
    <scope>NUCLEOTIDE SEQUENCE [LARGE SCALE GENOMIC DNA]</scope>
    <source>
        <strain evidence="2 3">1_3_50AFAA</strain>
    </source>
</reference>
<dbReference type="AlphaFoldDB" id="A0A096BE05"/>
<organism evidence="2 3">
    <name type="scientific">Flavonifractor plautii 1_3_50AFAA</name>
    <dbReference type="NCBI Taxonomy" id="742738"/>
    <lineage>
        <taxon>Bacteria</taxon>
        <taxon>Bacillati</taxon>
        <taxon>Bacillota</taxon>
        <taxon>Clostridia</taxon>
        <taxon>Eubacteriales</taxon>
        <taxon>Oscillospiraceae</taxon>
        <taxon>Flavonifractor</taxon>
    </lineage>
</organism>
<name>A0A096BE05_FLAPL</name>
<protein>
    <recommendedName>
        <fullName evidence="1">Putative Se/S carrier protein-like domain-containing protein</fullName>
    </recommendedName>
</protein>
<evidence type="ECO:0000313" key="2">
    <source>
        <dbReference type="EMBL" id="KGF57350.1"/>
    </source>
</evidence>
<dbReference type="GeneID" id="63971654"/>
<dbReference type="eggNOG" id="ENOG502ZTIX">
    <property type="taxonomic scope" value="Bacteria"/>
</dbReference>
<dbReference type="Proteomes" id="UP000029585">
    <property type="component" value="Unassembled WGS sequence"/>
</dbReference>